<dbReference type="Proteomes" id="UP000598146">
    <property type="component" value="Unassembled WGS sequence"/>
</dbReference>
<organism evidence="3 4">
    <name type="scientific">Actinoplanes aureus</name>
    <dbReference type="NCBI Taxonomy" id="2792083"/>
    <lineage>
        <taxon>Bacteria</taxon>
        <taxon>Bacillati</taxon>
        <taxon>Actinomycetota</taxon>
        <taxon>Actinomycetes</taxon>
        <taxon>Micromonosporales</taxon>
        <taxon>Micromonosporaceae</taxon>
        <taxon>Actinoplanes</taxon>
    </lineage>
</organism>
<comment type="caution">
    <text evidence="3">The sequence shown here is derived from an EMBL/GenBank/DDBJ whole genome shotgun (WGS) entry which is preliminary data.</text>
</comment>
<keyword evidence="4" id="KW-1185">Reference proteome</keyword>
<gene>
    <name evidence="3" type="ORF">I4J89_23890</name>
</gene>
<evidence type="ECO:0000256" key="1">
    <source>
        <dbReference type="SAM" id="MobiDB-lite"/>
    </source>
</evidence>
<reference evidence="3" key="1">
    <citation type="submission" date="2020-11" db="EMBL/GenBank/DDBJ databases">
        <title>Isolation and identification of active actinomycetes.</title>
        <authorList>
            <person name="Sun X."/>
        </authorList>
    </citation>
    <scope>NUCLEOTIDE SEQUENCE</scope>
    <source>
        <strain evidence="3">NEAU-A11</strain>
    </source>
</reference>
<feature type="transmembrane region" description="Helical" evidence="2">
    <location>
        <begin position="247"/>
        <end position="266"/>
    </location>
</feature>
<dbReference type="AlphaFoldDB" id="A0A931FZ87"/>
<dbReference type="EMBL" id="JADQTO010000011">
    <property type="protein sequence ID" value="MBG0564495.1"/>
    <property type="molecule type" value="Genomic_DNA"/>
</dbReference>
<keyword evidence="2" id="KW-0472">Membrane</keyword>
<evidence type="ECO:0000313" key="3">
    <source>
        <dbReference type="EMBL" id="MBG0564495.1"/>
    </source>
</evidence>
<name>A0A931FZ87_9ACTN</name>
<dbReference type="RefSeq" id="WP_196416273.1">
    <property type="nucleotide sequence ID" value="NZ_JADQTO010000011.1"/>
</dbReference>
<protein>
    <submittedName>
        <fullName evidence="3">Uncharacterized protein</fullName>
    </submittedName>
</protein>
<evidence type="ECO:0000313" key="4">
    <source>
        <dbReference type="Proteomes" id="UP000598146"/>
    </source>
</evidence>
<proteinExistence type="predicted"/>
<feature type="region of interest" description="Disordered" evidence="1">
    <location>
        <begin position="346"/>
        <end position="368"/>
    </location>
</feature>
<keyword evidence="2" id="KW-0812">Transmembrane</keyword>
<feature type="transmembrane region" description="Helical" evidence="2">
    <location>
        <begin position="163"/>
        <end position="183"/>
    </location>
</feature>
<accession>A0A931FZ87</accession>
<evidence type="ECO:0000256" key="2">
    <source>
        <dbReference type="SAM" id="Phobius"/>
    </source>
</evidence>
<feature type="transmembrane region" description="Helical" evidence="2">
    <location>
        <begin position="278"/>
        <end position="298"/>
    </location>
</feature>
<sequence length="383" mass="41038">MASSAQRVFVQDVLATADALTNRLAVLLARHDYVSPERLAVADGVTSLLDKARAAAKGENPPYRRLTNWWRAPLLEAAYQYLHAAQVQMIDLYDDEEVDAAIPAALARSRRELDRDDPRRLTAERLTSTPSGAARRVALRACSDAAYTASDEWHRRQRSFRNIIVLATIGITVLMACVVALVFHEPSYMPFCFANVQQAEGAPPLTGTPPAEYTPPGSSAQAVTAFRITSCPTGRPADGSVPSSFDIVIVALMGLLGGSLAAAVSIRKVQGSATPYDIPVVLATLKVPTGALTAVVGLVAIRGDFVPGLSGLDSQEQILAYALVLGYAQQLATGFLDRRAEGLARGSAADSVTRPESENCRTEPLPPRPIERLRKGLAALLQR</sequence>
<keyword evidence="2" id="KW-1133">Transmembrane helix</keyword>